<dbReference type="EnsemblPlants" id="Pp3c18_11040V3.3">
    <property type="protein sequence ID" value="Pp3c18_11040V3.3"/>
    <property type="gene ID" value="Pp3c18_11040"/>
</dbReference>
<dbReference type="OrthoDB" id="1938885at2759"/>
<keyword evidence="4" id="KW-1185">Reference proteome</keyword>
<evidence type="ECO:0000313" key="3">
    <source>
        <dbReference type="EnsemblPlants" id="Pp3c18_11040V3.1"/>
    </source>
</evidence>
<feature type="compositionally biased region" description="Basic and acidic residues" evidence="1">
    <location>
        <begin position="154"/>
        <end position="171"/>
    </location>
</feature>
<dbReference type="Gramene" id="Pp3c18_11040V3.2">
    <property type="protein sequence ID" value="Pp3c18_11040V3.2"/>
    <property type="gene ID" value="Pp3c18_11040"/>
</dbReference>
<dbReference type="GeneID" id="112294959"/>
<reference evidence="2 4" key="1">
    <citation type="journal article" date="2008" name="Science">
        <title>The Physcomitrella genome reveals evolutionary insights into the conquest of land by plants.</title>
        <authorList>
            <person name="Rensing S."/>
            <person name="Lang D."/>
            <person name="Zimmer A."/>
            <person name="Terry A."/>
            <person name="Salamov A."/>
            <person name="Shapiro H."/>
            <person name="Nishiyama T."/>
            <person name="Perroud P.-F."/>
            <person name="Lindquist E."/>
            <person name="Kamisugi Y."/>
            <person name="Tanahashi T."/>
            <person name="Sakakibara K."/>
            <person name="Fujita T."/>
            <person name="Oishi K."/>
            <person name="Shin-I T."/>
            <person name="Kuroki Y."/>
            <person name="Toyoda A."/>
            <person name="Suzuki Y."/>
            <person name="Hashimoto A."/>
            <person name="Yamaguchi K."/>
            <person name="Sugano A."/>
            <person name="Kohara Y."/>
            <person name="Fujiyama A."/>
            <person name="Anterola A."/>
            <person name="Aoki S."/>
            <person name="Ashton N."/>
            <person name="Barbazuk W.B."/>
            <person name="Barker E."/>
            <person name="Bennetzen J."/>
            <person name="Bezanilla M."/>
            <person name="Blankenship R."/>
            <person name="Cho S.H."/>
            <person name="Dutcher S."/>
            <person name="Estelle M."/>
            <person name="Fawcett J.A."/>
            <person name="Gundlach H."/>
            <person name="Hanada K."/>
            <person name="Heyl A."/>
            <person name="Hicks K.A."/>
            <person name="Hugh J."/>
            <person name="Lohr M."/>
            <person name="Mayer K."/>
            <person name="Melkozernov A."/>
            <person name="Murata T."/>
            <person name="Nelson D."/>
            <person name="Pils B."/>
            <person name="Prigge M."/>
            <person name="Reiss B."/>
            <person name="Renner T."/>
            <person name="Rombauts S."/>
            <person name="Rushton P."/>
            <person name="Sanderfoot A."/>
            <person name="Schween G."/>
            <person name="Shiu S.-H."/>
            <person name="Stueber K."/>
            <person name="Theodoulou F.L."/>
            <person name="Tu H."/>
            <person name="Van de Peer Y."/>
            <person name="Verrier P.J."/>
            <person name="Waters E."/>
            <person name="Wood A."/>
            <person name="Yang L."/>
            <person name="Cove D."/>
            <person name="Cuming A."/>
            <person name="Hasebe M."/>
            <person name="Lucas S."/>
            <person name="Mishler D.B."/>
            <person name="Reski R."/>
            <person name="Grigoriev I."/>
            <person name="Quatrano R.S."/>
            <person name="Boore J.L."/>
        </authorList>
    </citation>
    <scope>NUCLEOTIDE SEQUENCE [LARGE SCALE GENOMIC DNA]</scope>
    <source>
        <strain evidence="3 4">cv. Gransden 2004</strain>
    </source>
</reference>
<reference evidence="2 4" key="2">
    <citation type="journal article" date="2018" name="Plant J.">
        <title>The Physcomitrella patens chromosome-scale assembly reveals moss genome structure and evolution.</title>
        <authorList>
            <person name="Lang D."/>
            <person name="Ullrich K.K."/>
            <person name="Murat F."/>
            <person name="Fuchs J."/>
            <person name="Jenkins J."/>
            <person name="Haas F.B."/>
            <person name="Piednoel M."/>
            <person name="Gundlach H."/>
            <person name="Van Bel M."/>
            <person name="Meyberg R."/>
            <person name="Vives C."/>
            <person name="Morata J."/>
            <person name="Symeonidi A."/>
            <person name="Hiss M."/>
            <person name="Muchero W."/>
            <person name="Kamisugi Y."/>
            <person name="Saleh O."/>
            <person name="Blanc G."/>
            <person name="Decker E.L."/>
            <person name="van Gessel N."/>
            <person name="Grimwood J."/>
            <person name="Hayes R.D."/>
            <person name="Graham S.W."/>
            <person name="Gunter L.E."/>
            <person name="McDaniel S.F."/>
            <person name="Hoernstein S.N.W."/>
            <person name="Larsson A."/>
            <person name="Li F.W."/>
            <person name="Perroud P.F."/>
            <person name="Phillips J."/>
            <person name="Ranjan P."/>
            <person name="Rokshar D.S."/>
            <person name="Rothfels C.J."/>
            <person name="Schneider L."/>
            <person name="Shu S."/>
            <person name="Stevenson D.W."/>
            <person name="Thummler F."/>
            <person name="Tillich M."/>
            <person name="Villarreal Aguilar J.C."/>
            <person name="Widiez T."/>
            <person name="Wong G.K."/>
            <person name="Wymore A."/>
            <person name="Zhang Y."/>
            <person name="Zimmer A.D."/>
            <person name="Quatrano R.S."/>
            <person name="Mayer K.F.X."/>
            <person name="Goodstein D."/>
            <person name="Casacuberta J.M."/>
            <person name="Vandepoele K."/>
            <person name="Reski R."/>
            <person name="Cuming A.C."/>
            <person name="Tuskan G.A."/>
            <person name="Maumus F."/>
            <person name="Salse J."/>
            <person name="Schmutz J."/>
            <person name="Rensing S.A."/>
        </authorList>
    </citation>
    <scope>NUCLEOTIDE SEQUENCE [LARGE SCALE GENOMIC DNA]</scope>
    <source>
        <strain evidence="3 4">cv. Gransden 2004</strain>
    </source>
</reference>
<protein>
    <submittedName>
        <fullName evidence="2 3">Uncharacterized protein</fullName>
    </submittedName>
</protein>
<dbReference type="EnsemblPlants" id="Pp3c18_11040V3.2">
    <property type="protein sequence ID" value="Pp3c18_11040V3.2"/>
    <property type="gene ID" value="Pp3c18_11040"/>
</dbReference>
<feature type="compositionally biased region" description="Low complexity" evidence="1">
    <location>
        <begin position="85"/>
        <end position="103"/>
    </location>
</feature>
<dbReference type="PaxDb" id="3218-PP1S19_312V6.1"/>
<dbReference type="Gramene" id="Pp3c18_11040V3.1">
    <property type="protein sequence ID" value="Pp3c18_11040V3.1"/>
    <property type="gene ID" value="Pp3c18_11040"/>
</dbReference>
<evidence type="ECO:0000256" key="1">
    <source>
        <dbReference type="SAM" id="MobiDB-lite"/>
    </source>
</evidence>
<feature type="compositionally biased region" description="Basic and acidic residues" evidence="1">
    <location>
        <begin position="115"/>
        <end position="130"/>
    </location>
</feature>
<dbReference type="AlphaFoldDB" id="A9RNX4"/>
<dbReference type="EMBL" id="ABEU02000018">
    <property type="protein sequence ID" value="PNR35088.1"/>
    <property type="molecule type" value="Genomic_DNA"/>
</dbReference>
<sequence>MEQQAVGNLSPTPPTSSASTGSLGGSGSGAPLASTADSFAHGGSVSGENANALPPRRRLGKLAVRAAQTETKREGLGGPPGFGIAASPSPTLSSPAAPNLPSGTGIGGMGTPGVFRERVSLRSSGKDLAGDPHGIGGPSKLGRSPHMNSTGSLEARHLGRRPEVNMRRHEPPGQSQKYAAEQQAKRAAVQRQQTSGSVGNFKQFDSSHNNYLVPVIPIQFAAKQSLP</sequence>
<feature type="compositionally biased region" description="Low complexity" evidence="1">
    <location>
        <begin position="176"/>
        <end position="193"/>
    </location>
</feature>
<dbReference type="PANTHER" id="PTHR48205:SF1">
    <property type="entry name" value="OS01G0742766 PROTEIN"/>
    <property type="match status" value="1"/>
</dbReference>
<dbReference type="HOGENOM" id="CLU_106487_0_0_1"/>
<dbReference type="PANTHER" id="PTHR48205">
    <property type="entry name" value="OS01G0742766 PROTEIN"/>
    <property type="match status" value="1"/>
</dbReference>
<feature type="region of interest" description="Disordered" evidence="1">
    <location>
        <begin position="1"/>
        <end position="202"/>
    </location>
</feature>
<accession>A9RNX4</accession>
<gene>
    <name evidence="3" type="primary">LOC112294959</name>
    <name evidence="2" type="ORF">PHYPA_022987</name>
</gene>
<dbReference type="Gramene" id="Pp3c18_11040V3.3">
    <property type="protein sequence ID" value="Pp3c18_11040V3.3"/>
    <property type="gene ID" value="Pp3c18_11040"/>
</dbReference>
<organism evidence="2">
    <name type="scientific">Physcomitrium patens</name>
    <name type="common">Spreading-leaved earth moss</name>
    <name type="synonym">Physcomitrella patens</name>
    <dbReference type="NCBI Taxonomy" id="3218"/>
    <lineage>
        <taxon>Eukaryota</taxon>
        <taxon>Viridiplantae</taxon>
        <taxon>Streptophyta</taxon>
        <taxon>Embryophyta</taxon>
        <taxon>Bryophyta</taxon>
        <taxon>Bryophytina</taxon>
        <taxon>Bryopsida</taxon>
        <taxon>Funariidae</taxon>
        <taxon>Funariales</taxon>
        <taxon>Funariaceae</taxon>
        <taxon>Physcomitrium</taxon>
    </lineage>
</organism>
<dbReference type="EnsemblPlants" id="Pp3c18_11040V3.1">
    <property type="protein sequence ID" value="Pp3c18_11040V3.1"/>
    <property type="gene ID" value="Pp3c18_11040"/>
</dbReference>
<proteinExistence type="predicted"/>
<dbReference type="OMA" id="HEAPNAQ"/>
<reference evidence="3" key="3">
    <citation type="submission" date="2020-12" db="UniProtKB">
        <authorList>
            <consortium name="EnsemblPlants"/>
        </authorList>
    </citation>
    <scope>IDENTIFICATION</scope>
</reference>
<dbReference type="Proteomes" id="UP000006727">
    <property type="component" value="Chromosome 18"/>
</dbReference>
<name>A9RNX4_PHYPA</name>
<evidence type="ECO:0000313" key="2">
    <source>
        <dbReference type="EMBL" id="PNR35088.1"/>
    </source>
</evidence>
<evidence type="ECO:0000313" key="4">
    <source>
        <dbReference type="Proteomes" id="UP000006727"/>
    </source>
</evidence>
<dbReference type="RefSeq" id="XP_024401748.1">
    <property type="nucleotide sequence ID" value="XM_024545980.2"/>
</dbReference>